<dbReference type="Gene3D" id="1.10.1470.10">
    <property type="entry name" value="YjbJ"/>
    <property type="match status" value="1"/>
</dbReference>
<evidence type="ECO:0008006" key="4">
    <source>
        <dbReference type="Google" id="ProtNLM"/>
    </source>
</evidence>
<evidence type="ECO:0000256" key="1">
    <source>
        <dbReference type="SAM" id="MobiDB-lite"/>
    </source>
</evidence>
<sequence length="66" mass="7248">MMGAGSSDQLKGHAEEMAGKMAHDPMKQAEGKVDQAMGKTKAFSEDIKEKATEKLNHPHDTHHPKH</sequence>
<gene>
    <name evidence="2" type="ORF">BW732_07165</name>
</gene>
<protein>
    <recommendedName>
        <fullName evidence="4">CsbD family protein</fullName>
    </recommendedName>
</protein>
<accession>A0A1Q2D957</accession>
<feature type="compositionally biased region" description="Basic and acidic residues" evidence="1">
    <location>
        <begin position="10"/>
        <end position="20"/>
    </location>
</feature>
<dbReference type="STRING" id="633807.BW732_07165"/>
<proteinExistence type="predicted"/>
<feature type="region of interest" description="Disordered" evidence="1">
    <location>
        <begin position="1"/>
        <end position="20"/>
    </location>
</feature>
<evidence type="ECO:0000313" key="2">
    <source>
        <dbReference type="EMBL" id="AQP54801.1"/>
    </source>
</evidence>
<dbReference type="InterPro" id="IPR036629">
    <property type="entry name" value="YjbJ_sf"/>
</dbReference>
<dbReference type="KEGG" id="vpi:BW732_07165"/>
<dbReference type="Proteomes" id="UP000188246">
    <property type="component" value="Chromosome"/>
</dbReference>
<name>A0A1Q2D957_9ENTE</name>
<reference evidence="2 3" key="1">
    <citation type="journal article" date="2010" name="Int. J. Syst. Evol. Microbiol.">
        <title>Vagococcus penaei sp. nov., isolated from spoilage microbiota of cooked shrimp (Penaeus vannamei).</title>
        <authorList>
            <person name="Jaffres E."/>
            <person name="Prevost H."/>
            <person name="Rossero A."/>
            <person name="Joffraud J.J."/>
            <person name="Dousset X."/>
        </authorList>
    </citation>
    <scope>NUCLEOTIDE SEQUENCE [LARGE SCALE GENOMIC DNA]</scope>
    <source>
        <strain evidence="2 3">CD276</strain>
    </source>
</reference>
<dbReference type="SUPFAM" id="SSF69047">
    <property type="entry name" value="Hypothetical protein YjbJ"/>
    <property type="match status" value="1"/>
</dbReference>
<feature type="region of interest" description="Disordered" evidence="1">
    <location>
        <begin position="25"/>
        <end position="66"/>
    </location>
</feature>
<evidence type="ECO:0000313" key="3">
    <source>
        <dbReference type="Proteomes" id="UP000188246"/>
    </source>
</evidence>
<dbReference type="AlphaFoldDB" id="A0A1Q2D957"/>
<organism evidence="2 3">
    <name type="scientific">Vagococcus penaei</name>
    <dbReference type="NCBI Taxonomy" id="633807"/>
    <lineage>
        <taxon>Bacteria</taxon>
        <taxon>Bacillati</taxon>
        <taxon>Bacillota</taxon>
        <taxon>Bacilli</taxon>
        <taxon>Lactobacillales</taxon>
        <taxon>Enterococcaceae</taxon>
        <taxon>Vagococcus</taxon>
    </lineage>
</organism>
<keyword evidence="3" id="KW-1185">Reference proteome</keyword>
<dbReference type="EMBL" id="CP019609">
    <property type="protein sequence ID" value="AQP54801.1"/>
    <property type="molecule type" value="Genomic_DNA"/>
</dbReference>
<feature type="compositionally biased region" description="Basic and acidic residues" evidence="1">
    <location>
        <begin position="42"/>
        <end position="66"/>
    </location>
</feature>
<dbReference type="OrthoDB" id="9974025at2"/>